<feature type="domain" description="CHAT" evidence="13">
    <location>
        <begin position="779"/>
        <end position="976"/>
    </location>
</feature>
<feature type="compositionally biased region" description="Polar residues" evidence="12">
    <location>
        <begin position="591"/>
        <end position="603"/>
    </location>
</feature>
<evidence type="ECO:0000259" key="13">
    <source>
        <dbReference type="Pfam" id="PF12770"/>
    </source>
</evidence>
<keyword evidence="9" id="KW-0206">Cytoskeleton</keyword>
<dbReference type="RefSeq" id="WP_283757803.1">
    <property type="nucleotide sequence ID" value="NZ_JAQOSQ010000006.1"/>
</dbReference>
<keyword evidence="8" id="KW-0505">Motor protein</keyword>
<evidence type="ECO:0000256" key="10">
    <source>
        <dbReference type="PROSITE-ProRule" id="PRU00339"/>
    </source>
</evidence>
<gene>
    <name evidence="14" type="ORF">PMH09_08065</name>
</gene>
<evidence type="ECO:0000256" key="6">
    <source>
        <dbReference type="ARBA" id="ARBA00022803"/>
    </source>
</evidence>
<evidence type="ECO:0000256" key="12">
    <source>
        <dbReference type="SAM" id="MobiDB-lite"/>
    </source>
</evidence>
<feature type="repeat" description="TPR" evidence="10">
    <location>
        <begin position="295"/>
        <end position="328"/>
    </location>
</feature>
<evidence type="ECO:0000256" key="1">
    <source>
        <dbReference type="ARBA" id="ARBA00004245"/>
    </source>
</evidence>
<feature type="region of interest" description="Disordered" evidence="12">
    <location>
        <begin position="591"/>
        <end position="610"/>
    </location>
</feature>
<evidence type="ECO:0000256" key="8">
    <source>
        <dbReference type="ARBA" id="ARBA00023175"/>
    </source>
</evidence>
<dbReference type="InterPro" id="IPR019734">
    <property type="entry name" value="TPR_rpt"/>
</dbReference>
<dbReference type="Proteomes" id="UP001232992">
    <property type="component" value="Unassembled WGS sequence"/>
</dbReference>
<dbReference type="PROSITE" id="PS50005">
    <property type="entry name" value="TPR"/>
    <property type="match status" value="4"/>
</dbReference>
<keyword evidence="3" id="KW-0963">Cytoplasm</keyword>
<comment type="caution">
    <text evidence="14">The sequence shown here is derived from an EMBL/GenBank/DDBJ whole genome shotgun (WGS) entry which is preliminary data.</text>
</comment>
<feature type="coiled-coil region" evidence="11">
    <location>
        <begin position="744"/>
        <end position="771"/>
    </location>
</feature>
<feature type="repeat" description="TPR" evidence="10">
    <location>
        <begin position="463"/>
        <end position="496"/>
    </location>
</feature>
<feature type="repeat" description="TPR" evidence="10">
    <location>
        <begin position="421"/>
        <end position="454"/>
    </location>
</feature>
<dbReference type="SMART" id="SM00028">
    <property type="entry name" value="TPR"/>
    <property type="match status" value="10"/>
</dbReference>
<evidence type="ECO:0000256" key="2">
    <source>
        <dbReference type="ARBA" id="ARBA00009622"/>
    </source>
</evidence>
<organism evidence="14 15">
    <name type="scientific">Roseofilum casamattae BLCC-M143</name>
    <dbReference type="NCBI Taxonomy" id="3022442"/>
    <lineage>
        <taxon>Bacteria</taxon>
        <taxon>Bacillati</taxon>
        <taxon>Cyanobacteriota</taxon>
        <taxon>Cyanophyceae</taxon>
        <taxon>Desertifilales</taxon>
        <taxon>Desertifilaceae</taxon>
        <taxon>Roseofilum</taxon>
        <taxon>Roseofilum casamattae</taxon>
    </lineage>
</organism>
<protein>
    <submittedName>
        <fullName evidence="14">Tetratricopeptide repeat protein</fullName>
    </submittedName>
</protein>
<dbReference type="Gene3D" id="1.25.40.10">
    <property type="entry name" value="Tetratricopeptide repeat domain"/>
    <property type="match status" value="3"/>
</dbReference>
<comment type="similarity">
    <text evidence="2">Belongs to the kinesin light chain family.</text>
</comment>
<keyword evidence="7 11" id="KW-0175">Coiled coil</keyword>
<evidence type="ECO:0000256" key="5">
    <source>
        <dbReference type="ARBA" id="ARBA00022737"/>
    </source>
</evidence>
<evidence type="ECO:0000313" key="15">
    <source>
        <dbReference type="Proteomes" id="UP001232992"/>
    </source>
</evidence>
<evidence type="ECO:0000256" key="11">
    <source>
        <dbReference type="SAM" id="Coils"/>
    </source>
</evidence>
<accession>A0ABT7BVC2</accession>
<dbReference type="InterPro" id="IPR024983">
    <property type="entry name" value="CHAT_dom"/>
</dbReference>
<dbReference type="InterPro" id="IPR002151">
    <property type="entry name" value="Kinesin_light"/>
</dbReference>
<keyword evidence="6 10" id="KW-0802">TPR repeat</keyword>
<feature type="domain" description="CHAT" evidence="13">
    <location>
        <begin position="1058"/>
        <end position="1209"/>
    </location>
</feature>
<name>A0ABT7BVC2_9CYAN</name>
<dbReference type="Pfam" id="PF12770">
    <property type="entry name" value="CHAT"/>
    <property type="match status" value="2"/>
</dbReference>
<evidence type="ECO:0000256" key="9">
    <source>
        <dbReference type="ARBA" id="ARBA00023212"/>
    </source>
</evidence>
<evidence type="ECO:0000256" key="3">
    <source>
        <dbReference type="ARBA" id="ARBA00022490"/>
    </source>
</evidence>
<dbReference type="Pfam" id="PF13424">
    <property type="entry name" value="TPR_12"/>
    <property type="match status" value="5"/>
</dbReference>
<comment type="subcellular location">
    <subcellularLocation>
        <location evidence="1">Cytoplasm</location>
        <location evidence="1">Cytoskeleton</location>
    </subcellularLocation>
</comment>
<dbReference type="EMBL" id="JAQOSQ010000006">
    <property type="protein sequence ID" value="MDJ1183148.1"/>
    <property type="molecule type" value="Genomic_DNA"/>
</dbReference>
<evidence type="ECO:0000256" key="7">
    <source>
        <dbReference type="ARBA" id="ARBA00023054"/>
    </source>
</evidence>
<proteinExistence type="inferred from homology"/>
<dbReference type="InterPro" id="IPR011990">
    <property type="entry name" value="TPR-like_helical_dom_sf"/>
</dbReference>
<keyword evidence="15" id="KW-1185">Reference proteome</keyword>
<dbReference type="PANTHER" id="PTHR45783:SF3">
    <property type="entry name" value="KINESIN LIGHT CHAIN"/>
    <property type="match status" value="1"/>
</dbReference>
<evidence type="ECO:0000256" key="4">
    <source>
        <dbReference type="ARBA" id="ARBA00022701"/>
    </source>
</evidence>
<dbReference type="PRINTS" id="PR00381">
    <property type="entry name" value="KINESINLIGHT"/>
</dbReference>
<keyword evidence="4" id="KW-0493">Microtubule</keyword>
<reference evidence="14 15" key="1">
    <citation type="submission" date="2023-01" db="EMBL/GenBank/DDBJ databases">
        <title>Novel diversity within Roseofilum (Cyanobacteria; Desertifilaceae) from marine benthic mats with descriptions of four novel species.</title>
        <authorList>
            <person name="Wang Y."/>
            <person name="Berthold D.E."/>
            <person name="Hu J."/>
            <person name="Lefler F.W."/>
            <person name="Laughinghouse H.D. IV."/>
        </authorList>
    </citation>
    <scope>NUCLEOTIDE SEQUENCE [LARGE SCALE GENOMIC DNA]</scope>
    <source>
        <strain evidence="14 15">BLCC-M143</strain>
    </source>
</reference>
<keyword evidence="5" id="KW-0677">Repeat</keyword>
<dbReference type="PANTHER" id="PTHR45783">
    <property type="entry name" value="KINESIN LIGHT CHAIN"/>
    <property type="match status" value="1"/>
</dbReference>
<feature type="repeat" description="TPR" evidence="10">
    <location>
        <begin position="337"/>
        <end position="370"/>
    </location>
</feature>
<evidence type="ECO:0000313" key="14">
    <source>
        <dbReference type="EMBL" id="MDJ1183148.1"/>
    </source>
</evidence>
<sequence>MDEQRIARYAELIQKLLACPNGEEMEILEANVELLDAGLLAVMAMYSQYLRGEGQENNAKWLEEFARHIEPGIRELGRSDNSESWDTLMEQIVQLYQQGQYAAAIPLGERAVELARERWGNEHKNVATSLNNLASLYEHQGRYSEAEPLYQEAIAIVRIALPENHPDLATDLNNLAGLYKSQGRYSDAEPLFQDAIAIDRIALPENHPQLATHLNNLAGLYRSQGRYSEAEPLYEEAIAIVRIALPENHPNIASALNNLAGLYRSQGRYSEAEPLYQDAIAIVRIALPENHPNIASALNNLAGLYRSQGRYSEAEPLFQDAIAIDRIALPENHPQLATHLNNLANLYRSQGRYSEAEPLYQDAIAIDRIALPENHPSIATDLNNLAGLYESQGRYSEAEPLYQDAIAIDRIALPENHPDLATHLNNLANLYRSQGRYSEAEPLFQDAIAIDRIALPENHPSIATDLNNLAGLYESQGRYSEALQQFQASLECEQNRLRYIFSTHSDRERREYLESNRVTYNVFLSLVAKYLADDPEAVGAALDAVLRRKSLTTAALAAQSAAIYGGRYGEPVKALFHQWQHSLEKLRKATYNPTLPSPNLSPEQNQQQRDSYRQQLQDLQTEAEILEKQLAKEVPELQLNQDTINRQLIAEQLPEGSALVEFVRFERWNFDAEKGKEWQEERYLAFAVMAHQPEQVRLIDLGEAESLDRLLDQFRSYFIECGEYLTEFPDYFTSGGDTLGVRRTKESEEQKKQEELQKKKLREQKAKELAKQHLQTQPQIFQVLCQPLIEVLGTTSRWFLAPDSALNLLPFQILPMSSPPTSLSQDNEEMGYLTNTYSISYLSSGRDLLPRQLPQRQLDLRPATILADPDYNWDGKESHPAPGEAKQQDLAEAGLAGTLNTLSGFGRAAGTDTFGRKVGKLLGVQPYLDKEAVSTHLTHSACPRILAVATHGFARTGQKPYAQFVLALIAAESGTETQLFQSNPSFMNSRLLKVVEAVAQYYQDNNPKVTEWLHNFLTPQIQAYLNEHPPSSRLDMEVEDAMYRAGIALAGANIWNQGKKLQREGMKGVMFAQDIAALDLWGNELSALIACQTGLGEVSSGEGVFGLRRAFAIAGSKTLIMSLWSVPALATSYLMERFFAYLDRQMGRAAALAAAQSDVRTVTAGQLRQSELGQQILQEVIQMQNRDYADEDCPLSHPYYWGAWICQGDIGPLDIQVSP</sequence>
<dbReference type="SUPFAM" id="SSF48452">
    <property type="entry name" value="TPR-like"/>
    <property type="match status" value="1"/>
</dbReference>